<dbReference type="Proteomes" id="UP000245946">
    <property type="component" value="Unassembled WGS sequence"/>
</dbReference>
<dbReference type="EMBL" id="KZ819293">
    <property type="protein sequence ID" value="PWN97908.1"/>
    <property type="molecule type" value="Genomic_DNA"/>
</dbReference>
<evidence type="ECO:0000256" key="2">
    <source>
        <dbReference type="ARBA" id="ARBA00022982"/>
    </source>
</evidence>
<evidence type="ECO:0000313" key="7">
    <source>
        <dbReference type="Proteomes" id="UP000245946"/>
    </source>
</evidence>
<dbReference type="PROSITE" id="PS00194">
    <property type="entry name" value="THIOREDOXIN_1"/>
    <property type="match status" value="1"/>
</dbReference>
<dbReference type="GeneID" id="37267768"/>
<evidence type="ECO:0000256" key="4">
    <source>
        <dbReference type="ARBA" id="ARBA00023284"/>
    </source>
</evidence>
<feature type="domain" description="Thioredoxin" evidence="5">
    <location>
        <begin position="1"/>
        <end position="107"/>
    </location>
</feature>
<keyword evidence="3" id="KW-1015">Disulfide bond</keyword>
<evidence type="ECO:0000256" key="3">
    <source>
        <dbReference type="ARBA" id="ARBA00023157"/>
    </source>
</evidence>
<dbReference type="NCBIfam" id="TIGR01068">
    <property type="entry name" value="thioredoxin"/>
    <property type="match status" value="1"/>
</dbReference>
<keyword evidence="1" id="KW-0813">Transport</keyword>
<dbReference type="PANTHER" id="PTHR46115">
    <property type="entry name" value="THIOREDOXIN-LIKE PROTEIN 1"/>
    <property type="match status" value="1"/>
</dbReference>
<keyword evidence="4" id="KW-0676">Redox-active center</keyword>
<keyword evidence="2" id="KW-0249">Electron transport</keyword>
<dbReference type="RefSeq" id="XP_025598187.1">
    <property type="nucleotide sequence ID" value="XM_025740222.1"/>
</dbReference>
<dbReference type="SUPFAM" id="SSF52833">
    <property type="entry name" value="Thioredoxin-like"/>
    <property type="match status" value="1"/>
</dbReference>
<dbReference type="InterPro" id="IPR017937">
    <property type="entry name" value="Thioredoxin_CS"/>
</dbReference>
<proteinExistence type="predicted"/>
<dbReference type="InterPro" id="IPR036249">
    <property type="entry name" value="Thioredoxin-like_sf"/>
</dbReference>
<protein>
    <submittedName>
        <fullName evidence="6">Thioredoxin</fullName>
    </submittedName>
</protein>
<dbReference type="InterPro" id="IPR013766">
    <property type="entry name" value="Thioredoxin_domain"/>
</dbReference>
<dbReference type="CDD" id="cd02947">
    <property type="entry name" value="TRX_family"/>
    <property type="match status" value="1"/>
</dbReference>
<name>A0A316ZA70_9BASI</name>
<sequence length="204" mass="22766">MSVQKLNSHSEFQQLIASDKVTVIDFWATWCGPCKMISPIFERIASTVGDKVQFAKVDVDEQEQISQECGIKAMPTFIFFKNGEKVESVVGADPSKLQVSAARGRMAESRMSSRGRQSRIGGVTLQQRSVRFIRIESCISRPERKGAHCPTHTFCLCLLRRAVVRHAALLLLMLRRLPLRLRVQALADTLPISSSQAAISKYSS</sequence>
<dbReference type="OrthoDB" id="2121326at2759"/>
<dbReference type="GO" id="GO:0015035">
    <property type="term" value="F:protein-disulfide reductase activity"/>
    <property type="evidence" value="ECO:0007669"/>
    <property type="project" value="InterPro"/>
</dbReference>
<keyword evidence="7" id="KW-1185">Reference proteome</keyword>
<dbReference type="STRING" id="58919.A0A316ZA70"/>
<organism evidence="6 7">
    <name type="scientific">Tilletiopsis washingtonensis</name>
    <dbReference type="NCBI Taxonomy" id="58919"/>
    <lineage>
        <taxon>Eukaryota</taxon>
        <taxon>Fungi</taxon>
        <taxon>Dikarya</taxon>
        <taxon>Basidiomycota</taxon>
        <taxon>Ustilaginomycotina</taxon>
        <taxon>Exobasidiomycetes</taxon>
        <taxon>Entylomatales</taxon>
        <taxon>Entylomatales incertae sedis</taxon>
        <taxon>Tilletiopsis</taxon>
    </lineage>
</organism>
<dbReference type="AlphaFoldDB" id="A0A316ZA70"/>
<evidence type="ECO:0000313" key="6">
    <source>
        <dbReference type="EMBL" id="PWN97908.1"/>
    </source>
</evidence>
<dbReference type="InterPro" id="IPR005746">
    <property type="entry name" value="Thioredoxin"/>
</dbReference>
<dbReference type="PRINTS" id="PR00421">
    <property type="entry name" value="THIOREDOXIN"/>
</dbReference>
<gene>
    <name evidence="6" type="ORF">FA09DRAFT_297899</name>
</gene>
<evidence type="ECO:0000256" key="1">
    <source>
        <dbReference type="ARBA" id="ARBA00022448"/>
    </source>
</evidence>
<reference evidence="6 7" key="1">
    <citation type="journal article" date="2018" name="Mol. Biol. Evol.">
        <title>Broad Genomic Sampling Reveals a Smut Pathogenic Ancestry of the Fungal Clade Ustilaginomycotina.</title>
        <authorList>
            <person name="Kijpornyongpan T."/>
            <person name="Mondo S.J."/>
            <person name="Barry K."/>
            <person name="Sandor L."/>
            <person name="Lee J."/>
            <person name="Lipzen A."/>
            <person name="Pangilinan J."/>
            <person name="LaButti K."/>
            <person name="Hainaut M."/>
            <person name="Henrissat B."/>
            <person name="Grigoriev I.V."/>
            <person name="Spatafora J.W."/>
            <person name="Aime M.C."/>
        </authorList>
    </citation>
    <scope>NUCLEOTIDE SEQUENCE [LARGE SCALE GENOMIC DNA]</scope>
    <source>
        <strain evidence="6 7">MCA 4186</strain>
    </source>
</reference>
<dbReference type="PROSITE" id="PS51352">
    <property type="entry name" value="THIOREDOXIN_2"/>
    <property type="match status" value="1"/>
</dbReference>
<dbReference type="Pfam" id="PF00085">
    <property type="entry name" value="Thioredoxin"/>
    <property type="match status" value="1"/>
</dbReference>
<evidence type="ECO:0000259" key="5">
    <source>
        <dbReference type="PROSITE" id="PS51352"/>
    </source>
</evidence>
<accession>A0A316ZA70</accession>
<dbReference type="FunFam" id="3.40.30.10:FF:000001">
    <property type="entry name" value="Thioredoxin"/>
    <property type="match status" value="1"/>
</dbReference>
<dbReference type="Gene3D" id="3.40.30.10">
    <property type="entry name" value="Glutaredoxin"/>
    <property type="match status" value="1"/>
</dbReference>